<dbReference type="Gene3D" id="2.40.128.680">
    <property type="match status" value="1"/>
</dbReference>
<dbReference type="AlphaFoldDB" id="A0AA39CM92"/>
<dbReference type="CDD" id="cd09271">
    <property type="entry name" value="RNase_H2-C"/>
    <property type="match status" value="1"/>
</dbReference>
<accession>A0AA39CM92</accession>
<reference evidence="1" key="1">
    <citation type="submission" date="2022-10" db="EMBL/GenBank/DDBJ databases">
        <title>Culturing micro-colonial fungi from biological soil crusts in the Mojave desert and describing Neophaeococcomyces mojavensis, and introducing the new genera and species Taxawa tesnikishii.</title>
        <authorList>
            <person name="Kurbessoian T."/>
            <person name="Stajich J.E."/>
        </authorList>
    </citation>
    <scope>NUCLEOTIDE SEQUENCE</scope>
    <source>
        <strain evidence="1">TK_41</strain>
    </source>
</reference>
<evidence type="ECO:0000313" key="2">
    <source>
        <dbReference type="Proteomes" id="UP001172673"/>
    </source>
</evidence>
<name>A0AA39CM92_9EURO</name>
<comment type="caution">
    <text evidence="1">The sequence shown here is derived from an EMBL/GenBank/DDBJ whole genome shotgun (WGS) entry which is preliminary data.</text>
</comment>
<dbReference type="Pfam" id="PF08615">
    <property type="entry name" value="RNase_H2_suC"/>
    <property type="match status" value="1"/>
</dbReference>
<organism evidence="1 2">
    <name type="scientific">Cladophialophora chaetospira</name>
    <dbReference type="NCBI Taxonomy" id="386627"/>
    <lineage>
        <taxon>Eukaryota</taxon>
        <taxon>Fungi</taxon>
        <taxon>Dikarya</taxon>
        <taxon>Ascomycota</taxon>
        <taxon>Pezizomycotina</taxon>
        <taxon>Eurotiomycetes</taxon>
        <taxon>Chaetothyriomycetidae</taxon>
        <taxon>Chaetothyriales</taxon>
        <taxon>Herpotrichiellaceae</taxon>
        <taxon>Cladophialophora</taxon>
    </lineage>
</organism>
<dbReference type="PANTHER" id="PTHR47204:SF1">
    <property type="entry name" value="RIBONUCLEASE H2 SUBUNIT C"/>
    <property type="match status" value="1"/>
</dbReference>
<dbReference type="Proteomes" id="UP001172673">
    <property type="component" value="Unassembled WGS sequence"/>
</dbReference>
<dbReference type="PANTHER" id="PTHR47204">
    <property type="entry name" value="OS02G0168900 PROTEIN"/>
    <property type="match status" value="1"/>
</dbReference>
<evidence type="ECO:0000313" key="1">
    <source>
        <dbReference type="EMBL" id="KAJ9613462.1"/>
    </source>
</evidence>
<dbReference type="GO" id="GO:0006401">
    <property type="term" value="P:RNA catabolic process"/>
    <property type="evidence" value="ECO:0007669"/>
    <property type="project" value="InterPro"/>
</dbReference>
<proteinExistence type="predicted"/>
<dbReference type="EMBL" id="JAPDRK010000004">
    <property type="protein sequence ID" value="KAJ9613462.1"/>
    <property type="molecule type" value="Genomic_DNA"/>
</dbReference>
<gene>
    <name evidence="1" type="ORF">H2200_003404</name>
</gene>
<protein>
    <submittedName>
        <fullName evidence="1">Uncharacterized protein</fullName>
    </submittedName>
</protein>
<dbReference type="GO" id="GO:0032299">
    <property type="term" value="C:ribonuclease H2 complex"/>
    <property type="evidence" value="ECO:0007669"/>
    <property type="project" value="InterPro"/>
</dbReference>
<dbReference type="InterPro" id="IPR013924">
    <property type="entry name" value="RNase_H2_suC"/>
</dbReference>
<keyword evidence="2" id="KW-1185">Reference proteome</keyword>
<sequence length="187" mass="21001">MLALQRREKRTDIRTANILPCRIQHDGPLKVTKRYWSPQVEKDGTATSYFRGRKLRGKVLKLPAGYRGTEPFPVAAQNLYAHVSLGVVAKSTDRYLQPSKLATGPTYTAVDEDIEIADEEEEPPEPVKILEETSGFEEIIVWGHDIVPTNDNPFVKGIEEWISFAEAIHGTPNEQSKQIESDRTKAG</sequence>